<dbReference type="SUPFAM" id="SSF57959">
    <property type="entry name" value="Leucine zipper domain"/>
    <property type="match status" value="1"/>
</dbReference>
<keyword evidence="1" id="KW-0175">Coiled coil</keyword>
<evidence type="ECO:0000313" key="5">
    <source>
        <dbReference type="RefSeq" id="XP_033575164.1"/>
    </source>
</evidence>
<evidence type="ECO:0008006" key="6">
    <source>
        <dbReference type="Google" id="ProtNLM"/>
    </source>
</evidence>
<sequence length="648" mass="71088">MTSSESEERSATTRKRSRTSPGSEDAAAKKSRGRPRVDTQDETAADRRRTQIRLAQRAYRQRKETTISSLKSQVTELQNAVEEMNRSFVQFNDSAISSGVLTLRPELGRDLKSTMETFVKIARAAAADGGNYDEETGELEFDPAAELHKATEIARAARASSSINRPTAPPVPEHTEIGWGYVAQPTDSSSPEPDHSNSLSASTFIPAAINSPYEMSKENSRFVTSRMGNYSTPVNNGSSDNHSFSLINALMQNVSPNSIQPQAFLARVPTPSNIFPPISEKAPLPTRFASPDGPNLTKTLSLRAPYTYSFQETTFARRLIRATVERGFHLLSTASLHPAAVNHVFKLSLPYMSRDQMLARFRAILTKSNSDTLDCWQTPFIHLGGAGTHYPRRDANGSVEPPPNSWNVRSIGPLKKLILESSVDSSVNQVVDVDLRGFEGEWFDAHDVEGYLEEMGVRIDPQASFAEAYVDVEEALHPDMPAMIYGTDIPLSMEPAVDSFHSRSFDVESQAHSSSSGDSTTDHSPPRTPGMSTLDQLLAQTDTPYGLDMGVGDFSNFGRISELDTSGMFEPLGLDLGGGFDMDDTSMTLGLDMMGVEPVKRKVKKAVLVDVSKLIEEVVKRAVCLGRSPGYRRKDVDMAFKSALIQAF</sequence>
<evidence type="ECO:0000313" key="4">
    <source>
        <dbReference type="Proteomes" id="UP000504636"/>
    </source>
</evidence>
<dbReference type="CDD" id="cd14688">
    <property type="entry name" value="bZIP_YAP"/>
    <property type="match status" value="1"/>
</dbReference>
<feature type="region of interest" description="Disordered" evidence="2">
    <location>
        <begin position="1"/>
        <end position="50"/>
    </location>
</feature>
<feature type="region of interest" description="Disordered" evidence="2">
    <location>
        <begin position="503"/>
        <end position="533"/>
    </location>
</feature>
<evidence type="ECO:0000256" key="1">
    <source>
        <dbReference type="SAM" id="Coils"/>
    </source>
</evidence>
<gene>
    <name evidence="3 5" type="ORF">BDZ99DRAFT_464095</name>
</gene>
<reference evidence="3 5" key="1">
    <citation type="journal article" date="2020" name="Stud. Mycol.">
        <title>101 Dothideomycetes genomes: a test case for predicting lifestyles and emergence of pathogens.</title>
        <authorList>
            <person name="Haridas S."/>
            <person name="Albert R."/>
            <person name="Binder M."/>
            <person name="Bloem J."/>
            <person name="Labutti K."/>
            <person name="Salamov A."/>
            <person name="Andreopoulos B."/>
            <person name="Baker S."/>
            <person name="Barry K."/>
            <person name="Bills G."/>
            <person name="Bluhm B."/>
            <person name="Cannon C."/>
            <person name="Castanera R."/>
            <person name="Culley D."/>
            <person name="Daum C."/>
            <person name="Ezra D."/>
            <person name="Gonzalez J."/>
            <person name="Henrissat B."/>
            <person name="Kuo A."/>
            <person name="Liang C."/>
            <person name="Lipzen A."/>
            <person name="Lutzoni F."/>
            <person name="Magnuson J."/>
            <person name="Mondo S."/>
            <person name="Nolan M."/>
            <person name="Ohm R."/>
            <person name="Pangilinan J."/>
            <person name="Park H.-J."/>
            <person name="Ramirez L."/>
            <person name="Alfaro M."/>
            <person name="Sun H."/>
            <person name="Tritt A."/>
            <person name="Yoshinaga Y."/>
            <person name="Zwiers L.-H."/>
            <person name="Turgeon B."/>
            <person name="Goodwin S."/>
            <person name="Spatafora J."/>
            <person name="Crous P."/>
            <person name="Grigoriev I."/>
        </authorList>
    </citation>
    <scope>NUCLEOTIDE SEQUENCE</scope>
    <source>
        <strain evidence="3 5">CBS 304.34</strain>
    </source>
</reference>
<dbReference type="PANTHER" id="PTHR40618:SF1">
    <property type="entry name" value="B-ZIP TRANSCRIPTION FACTOR (EUROFUNG)"/>
    <property type="match status" value="1"/>
</dbReference>
<evidence type="ECO:0000313" key="3">
    <source>
        <dbReference type="EMBL" id="KAF2808200.1"/>
    </source>
</evidence>
<reference evidence="5" key="3">
    <citation type="submission" date="2025-04" db="UniProtKB">
        <authorList>
            <consortium name="RefSeq"/>
        </authorList>
    </citation>
    <scope>IDENTIFICATION</scope>
    <source>
        <strain evidence="5">CBS 304.34</strain>
    </source>
</reference>
<feature type="compositionally biased region" description="Basic and acidic residues" evidence="2">
    <location>
        <begin position="1"/>
        <end position="11"/>
    </location>
</feature>
<organism evidence="3">
    <name type="scientific">Mytilinidion resinicola</name>
    <dbReference type="NCBI Taxonomy" id="574789"/>
    <lineage>
        <taxon>Eukaryota</taxon>
        <taxon>Fungi</taxon>
        <taxon>Dikarya</taxon>
        <taxon>Ascomycota</taxon>
        <taxon>Pezizomycotina</taxon>
        <taxon>Dothideomycetes</taxon>
        <taxon>Pleosporomycetidae</taxon>
        <taxon>Mytilinidiales</taxon>
        <taxon>Mytilinidiaceae</taxon>
        <taxon>Mytilinidion</taxon>
    </lineage>
</organism>
<dbReference type="OrthoDB" id="3555317at2759"/>
<dbReference type="RefSeq" id="XP_033575164.1">
    <property type="nucleotide sequence ID" value="XM_033720228.1"/>
</dbReference>
<dbReference type="EMBL" id="MU003703">
    <property type="protein sequence ID" value="KAF2808200.1"/>
    <property type="molecule type" value="Genomic_DNA"/>
</dbReference>
<dbReference type="GO" id="GO:0003700">
    <property type="term" value="F:DNA-binding transcription factor activity"/>
    <property type="evidence" value="ECO:0007669"/>
    <property type="project" value="InterPro"/>
</dbReference>
<name>A0A6A6YHG4_9PEZI</name>
<keyword evidence="4" id="KW-1185">Reference proteome</keyword>
<dbReference type="GeneID" id="54461121"/>
<protein>
    <recommendedName>
        <fullName evidence="6">BZIP domain-containing protein</fullName>
    </recommendedName>
</protein>
<dbReference type="AlphaFoldDB" id="A0A6A6YHG4"/>
<feature type="compositionally biased region" description="Basic and acidic residues" evidence="2">
    <location>
        <begin position="35"/>
        <end position="49"/>
    </location>
</feature>
<reference evidence="5" key="2">
    <citation type="submission" date="2020-04" db="EMBL/GenBank/DDBJ databases">
        <authorList>
            <consortium name="NCBI Genome Project"/>
        </authorList>
    </citation>
    <scope>NUCLEOTIDE SEQUENCE</scope>
    <source>
        <strain evidence="5">CBS 304.34</strain>
    </source>
</reference>
<dbReference type="PANTHER" id="PTHR40618">
    <property type="entry name" value="B-ZIP TRANSCRIPTION FACTOR (EUROFUNG)-RELATED"/>
    <property type="match status" value="1"/>
</dbReference>
<proteinExistence type="predicted"/>
<evidence type="ECO:0000256" key="2">
    <source>
        <dbReference type="SAM" id="MobiDB-lite"/>
    </source>
</evidence>
<dbReference type="Gene3D" id="1.20.5.170">
    <property type="match status" value="1"/>
</dbReference>
<dbReference type="Proteomes" id="UP000504636">
    <property type="component" value="Unplaced"/>
</dbReference>
<dbReference type="InterPro" id="IPR046347">
    <property type="entry name" value="bZIP_sf"/>
</dbReference>
<accession>A0A6A6YHG4</accession>
<feature type="coiled-coil region" evidence="1">
    <location>
        <begin position="60"/>
        <end position="87"/>
    </location>
</feature>